<dbReference type="EC" id="2.7.8.15" evidence="5"/>
<dbReference type="GO" id="GO:0046872">
    <property type="term" value="F:metal ion binding"/>
    <property type="evidence" value="ECO:0007669"/>
    <property type="project" value="UniProtKB-KW"/>
</dbReference>
<comment type="subcellular location">
    <subcellularLocation>
        <location evidence="2">Endoplasmic reticulum membrane</location>
        <topology evidence="2">Multi-pass membrane protein</topology>
    </subcellularLocation>
</comment>
<dbReference type="EMBL" id="KI925458">
    <property type="protein sequence ID" value="ETW81792.1"/>
    <property type="molecule type" value="Genomic_DNA"/>
</dbReference>
<comment type="cofactor">
    <cofactor evidence="1">
        <name>Mg(2+)</name>
        <dbReference type="ChEBI" id="CHEBI:18420"/>
    </cofactor>
</comment>
<dbReference type="UniPathway" id="UPA00378"/>
<keyword evidence="13 19" id="KW-1133">Transmembrane helix</keyword>
<evidence type="ECO:0000313" key="21">
    <source>
        <dbReference type="Proteomes" id="UP000030671"/>
    </source>
</evidence>
<evidence type="ECO:0000256" key="15">
    <source>
        <dbReference type="ARBA" id="ARBA00029567"/>
    </source>
</evidence>
<dbReference type="PANTHER" id="PTHR10571:SF0">
    <property type="entry name" value="UDP-N-ACETYLGLUCOSAMINE--DOLICHYL-PHOSPHATE N-ACETYLGLUCOSAMINEPHOSPHOTRANSFERASE"/>
    <property type="match status" value="1"/>
</dbReference>
<name>W4K7K5_HETIT</name>
<feature type="transmembrane region" description="Helical" evidence="19">
    <location>
        <begin position="79"/>
        <end position="104"/>
    </location>
</feature>
<feature type="transmembrane region" description="Helical" evidence="19">
    <location>
        <begin position="12"/>
        <end position="31"/>
    </location>
</feature>
<evidence type="ECO:0000256" key="8">
    <source>
        <dbReference type="ARBA" id="ARBA00022679"/>
    </source>
</evidence>
<feature type="transmembrane region" description="Helical" evidence="19">
    <location>
        <begin position="37"/>
        <end position="58"/>
    </location>
</feature>
<evidence type="ECO:0000256" key="3">
    <source>
        <dbReference type="ARBA" id="ARBA00004922"/>
    </source>
</evidence>
<dbReference type="GO" id="GO:0003975">
    <property type="term" value="F:UDP-N-acetylglucosamine-dolichyl-phosphate N-acetylglucosaminephosphotransferase activity"/>
    <property type="evidence" value="ECO:0007669"/>
    <property type="project" value="UniProtKB-EC"/>
</dbReference>
<evidence type="ECO:0000256" key="14">
    <source>
        <dbReference type="ARBA" id="ARBA00023136"/>
    </source>
</evidence>
<dbReference type="GO" id="GO:0006488">
    <property type="term" value="P:dolichol-linked oligosaccharide biosynthetic process"/>
    <property type="evidence" value="ECO:0007669"/>
    <property type="project" value="InterPro"/>
</dbReference>
<dbReference type="PANTHER" id="PTHR10571">
    <property type="entry name" value="UDP-N-ACETYLGLUCOSAMINE--DOLICHYL-PHOSPHATE N-ACETYLGLUCOSAMINEPHOSPHOTRANSFERASE"/>
    <property type="match status" value="1"/>
</dbReference>
<evidence type="ECO:0000256" key="17">
    <source>
        <dbReference type="ARBA" id="ARBA00044717"/>
    </source>
</evidence>
<keyword evidence="8 20" id="KW-0808">Transferase</keyword>
<comment type="function">
    <text evidence="17">UDP-N-acetylglucosamine--dolichyl-phosphate N-acetylglucosaminephosphotransferase that operates in the biosynthetic pathway of dolichol-linked oligosaccharides, the glycan precursors employed in protein asparagine (N)-glycosylation. The assembly of dolichol-linked oligosaccharides begins on the cytosolic side of the endoplasmic reticulum membrane and finishes in its lumen. The sequential addition of sugars to dolichol pyrophosphate produces dolichol-linked oligosaccharides containing fourteen sugars, including two GlcNAcs, nine mannoses and three glucoses. Once assembled, the oligosaccharide is transferred from the lipid to nascent proteins by oligosaccharyltransferases. Catalyzes the initial step of dolichol-linked oligosaccharide biosynthesis, transfering GlcNAc-1-P from cytosolic UDP-GlcNAc onto the carrier lipid dolichyl phosphate (P-dolichol), yielding GlcNAc-P-P-dolichol embedded in the cytoplasmic leaflet of the endoplasmic reticulum membrane.</text>
</comment>
<reference evidence="20 21" key="1">
    <citation type="journal article" date="2012" name="New Phytol.">
        <title>Insight into trade-off between wood decay and parasitism from the genome of a fungal forest pathogen.</title>
        <authorList>
            <person name="Olson A."/>
            <person name="Aerts A."/>
            <person name="Asiegbu F."/>
            <person name="Belbahri L."/>
            <person name="Bouzid O."/>
            <person name="Broberg A."/>
            <person name="Canback B."/>
            <person name="Coutinho P.M."/>
            <person name="Cullen D."/>
            <person name="Dalman K."/>
            <person name="Deflorio G."/>
            <person name="van Diepen L.T."/>
            <person name="Dunand C."/>
            <person name="Duplessis S."/>
            <person name="Durling M."/>
            <person name="Gonthier P."/>
            <person name="Grimwood J."/>
            <person name="Fossdal C.G."/>
            <person name="Hansson D."/>
            <person name="Henrissat B."/>
            <person name="Hietala A."/>
            <person name="Himmelstrand K."/>
            <person name="Hoffmeister D."/>
            <person name="Hogberg N."/>
            <person name="James T.Y."/>
            <person name="Karlsson M."/>
            <person name="Kohler A."/>
            <person name="Kues U."/>
            <person name="Lee Y.H."/>
            <person name="Lin Y.C."/>
            <person name="Lind M."/>
            <person name="Lindquist E."/>
            <person name="Lombard V."/>
            <person name="Lucas S."/>
            <person name="Lunden K."/>
            <person name="Morin E."/>
            <person name="Murat C."/>
            <person name="Park J."/>
            <person name="Raffaello T."/>
            <person name="Rouze P."/>
            <person name="Salamov A."/>
            <person name="Schmutz J."/>
            <person name="Solheim H."/>
            <person name="Stahlberg J."/>
            <person name="Velez H."/>
            <person name="de Vries R.P."/>
            <person name="Wiebenga A."/>
            <person name="Woodward S."/>
            <person name="Yakovlev I."/>
            <person name="Garbelotto M."/>
            <person name="Martin F."/>
            <person name="Grigoriev I.V."/>
            <person name="Stenlid J."/>
        </authorList>
    </citation>
    <scope>NUCLEOTIDE SEQUENCE [LARGE SCALE GENOMIC DNA]</scope>
    <source>
        <strain evidence="20 21">TC 32-1</strain>
    </source>
</reference>
<evidence type="ECO:0000256" key="9">
    <source>
        <dbReference type="ARBA" id="ARBA00022692"/>
    </source>
</evidence>
<keyword evidence="12" id="KW-0460">Magnesium</keyword>
<keyword evidence="21" id="KW-1185">Reference proteome</keyword>
<feature type="transmembrane region" description="Helical" evidence="19">
    <location>
        <begin position="132"/>
        <end position="151"/>
    </location>
</feature>
<keyword evidence="9 19" id="KW-0812">Transmembrane</keyword>
<evidence type="ECO:0000313" key="20">
    <source>
        <dbReference type="EMBL" id="ETW81792.1"/>
    </source>
</evidence>
<dbReference type="GeneID" id="20678170"/>
<evidence type="ECO:0000256" key="11">
    <source>
        <dbReference type="ARBA" id="ARBA00022824"/>
    </source>
</evidence>
<dbReference type="Proteomes" id="UP000030671">
    <property type="component" value="Unassembled WGS sequence"/>
</dbReference>
<dbReference type="KEGG" id="hir:HETIRDRAFT_51113"/>
<comment type="pathway">
    <text evidence="3">Protein modification; protein glycosylation.</text>
</comment>
<evidence type="ECO:0000256" key="16">
    <source>
        <dbReference type="ARBA" id="ARBA00033238"/>
    </source>
</evidence>
<sequence length="478" mass="53182">MANPLAPRPLPSVLLFSLVPIASWFIVRPLIEPIPALPALHVSLGLSIFALLLTLYLVPALGPTFIQANLKGKDLLKTYYNPILGLVCASIYILLLIIFIPFAFSSISLTQSHTQFTVHEGIIINEFPHYQLSVYLSSLLSLLISTLLGFLDDVFDIRWRHKLPIPIIASIPLLMVYYAEQGNTHVVVPLPLRPFFGTLVNLGPIYYLYMSLLSTFSTNSINILAGINGSEVSQALVIALSVVLNDLLYLPWPVGFRIPLHLLGSPTEVEVGGVWSAGMAYGSKELVERHLFSLYFMLPLVGVCLGFLYHNWYPARAFPGDTLCYVTGMAFSVVGIQAHFSKTLLLFFLPQIFNFLLSCPQLFGLVPCPRHRVPRFDPNANLLYPSKVQFLQRPSKLTALTLRTLSTLRLTELTIHPDTGHILEATNLTILNFLLLKLGPMQEKRLTQTLIAQQVAGSVVAFTVRYGLANLVYDGDRR</sequence>
<gene>
    <name evidence="20" type="ORF">HETIRDRAFT_51113</name>
</gene>
<dbReference type="HOGENOM" id="CLU_029942_1_1_1"/>
<evidence type="ECO:0000256" key="10">
    <source>
        <dbReference type="ARBA" id="ARBA00022723"/>
    </source>
</evidence>
<evidence type="ECO:0000256" key="18">
    <source>
        <dbReference type="ARBA" id="ARBA00045078"/>
    </source>
</evidence>
<evidence type="ECO:0000256" key="12">
    <source>
        <dbReference type="ARBA" id="ARBA00022842"/>
    </source>
</evidence>
<evidence type="ECO:0000256" key="19">
    <source>
        <dbReference type="SAM" id="Phobius"/>
    </source>
</evidence>
<organism evidence="20 21">
    <name type="scientific">Heterobasidion irregulare (strain TC 32-1)</name>
    <dbReference type="NCBI Taxonomy" id="747525"/>
    <lineage>
        <taxon>Eukaryota</taxon>
        <taxon>Fungi</taxon>
        <taxon>Dikarya</taxon>
        <taxon>Basidiomycota</taxon>
        <taxon>Agaricomycotina</taxon>
        <taxon>Agaricomycetes</taxon>
        <taxon>Russulales</taxon>
        <taxon>Bondarzewiaceae</taxon>
        <taxon>Heterobasidion</taxon>
        <taxon>Heterobasidion annosum species complex</taxon>
    </lineage>
</organism>
<dbReference type="CDD" id="cd06855">
    <property type="entry name" value="GT_GPT_euk"/>
    <property type="match status" value="1"/>
</dbReference>
<dbReference type="STRING" id="747525.W4K7K5"/>
<protein>
    <recommendedName>
        <fullName evidence="6">UDP-N-acetylglucosamine--dolichyl-phosphate N-acetylglucosaminephosphotransferase</fullName>
        <ecNumber evidence="5">2.7.8.15</ecNumber>
    </recommendedName>
    <alternativeName>
        <fullName evidence="15">GlcNAc-1-P transferase</fullName>
    </alternativeName>
    <alternativeName>
        <fullName evidence="16">N-acetylglucosamine-1-phosphate transferase</fullName>
    </alternativeName>
</protein>
<dbReference type="FunCoup" id="W4K7K5">
    <property type="interactions" value="258"/>
</dbReference>
<accession>W4K7K5</accession>
<dbReference type="eggNOG" id="KOG2788">
    <property type="taxonomic scope" value="Eukaryota"/>
</dbReference>
<feature type="transmembrane region" description="Helical" evidence="19">
    <location>
        <begin position="346"/>
        <end position="366"/>
    </location>
</feature>
<feature type="transmembrane region" description="Helical" evidence="19">
    <location>
        <begin position="292"/>
        <end position="310"/>
    </location>
</feature>
<keyword evidence="7" id="KW-0328">Glycosyltransferase</keyword>
<evidence type="ECO:0000256" key="7">
    <source>
        <dbReference type="ARBA" id="ARBA00022676"/>
    </source>
</evidence>
<proteinExistence type="inferred from homology"/>
<comment type="similarity">
    <text evidence="4">Belongs to the glycosyltransferase 4 family.</text>
</comment>
<dbReference type="GO" id="GO:0005789">
    <property type="term" value="C:endoplasmic reticulum membrane"/>
    <property type="evidence" value="ECO:0007669"/>
    <property type="project" value="UniProtKB-SubCell"/>
</dbReference>
<dbReference type="InParanoid" id="W4K7K5"/>
<evidence type="ECO:0000256" key="4">
    <source>
        <dbReference type="ARBA" id="ARBA00009317"/>
    </source>
</evidence>
<dbReference type="AlphaFoldDB" id="W4K7K5"/>
<evidence type="ECO:0000256" key="6">
    <source>
        <dbReference type="ARBA" id="ARBA00017659"/>
    </source>
</evidence>
<dbReference type="GO" id="GO:0016757">
    <property type="term" value="F:glycosyltransferase activity"/>
    <property type="evidence" value="ECO:0007669"/>
    <property type="project" value="UniProtKB-KW"/>
</dbReference>
<feature type="transmembrane region" description="Helical" evidence="19">
    <location>
        <begin position="191"/>
        <end position="209"/>
    </location>
</feature>
<evidence type="ECO:0000256" key="5">
    <source>
        <dbReference type="ARBA" id="ARBA00013225"/>
    </source>
</evidence>
<keyword evidence="10" id="KW-0479">Metal-binding</keyword>
<dbReference type="RefSeq" id="XP_009545833.1">
    <property type="nucleotide sequence ID" value="XM_009547538.1"/>
</dbReference>
<dbReference type="InterPro" id="IPR033895">
    <property type="entry name" value="GPT"/>
</dbReference>
<dbReference type="InterPro" id="IPR000715">
    <property type="entry name" value="Glycosyl_transferase_4"/>
</dbReference>
<feature type="transmembrane region" description="Helical" evidence="19">
    <location>
        <begin position="163"/>
        <end position="179"/>
    </location>
</feature>
<evidence type="ECO:0000256" key="2">
    <source>
        <dbReference type="ARBA" id="ARBA00004477"/>
    </source>
</evidence>
<dbReference type="OrthoDB" id="10262326at2759"/>
<dbReference type="Pfam" id="PF00953">
    <property type="entry name" value="Glycos_transf_4"/>
    <property type="match status" value="1"/>
</dbReference>
<evidence type="ECO:0000256" key="13">
    <source>
        <dbReference type="ARBA" id="ARBA00022989"/>
    </source>
</evidence>
<comment type="catalytic activity">
    <reaction evidence="18">
        <text>a di-trans,poly-cis-dolichyl phosphate + UDP-N-acetyl-alpha-D-glucosamine = an N-acetyl-alpha-D-glucosaminyl-diphospho-di-trans,poly-cis-dolichol + UMP</text>
        <dbReference type="Rhea" id="RHEA:13289"/>
        <dbReference type="Rhea" id="RHEA-COMP:19498"/>
        <dbReference type="Rhea" id="RHEA-COMP:19507"/>
        <dbReference type="ChEBI" id="CHEBI:57683"/>
        <dbReference type="ChEBI" id="CHEBI:57705"/>
        <dbReference type="ChEBI" id="CHEBI:57865"/>
        <dbReference type="ChEBI" id="CHEBI:58427"/>
        <dbReference type="EC" id="2.7.8.15"/>
    </reaction>
    <physiologicalReaction direction="left-to-right" evidence="18">
        <dbReference type="Rhea" id="RHEA:13290"/>
    </physiologicalReaction>
</comment>
<evidence type="ECO:0000256" key="1">
    <source>
        <dbReference type="ARBA" id="ARBA00001946"/>
    </source>
</evidence>
<keyword evidence="14 19" id="KW-0472">Membrane</keyword>
<keyword evidence="11" id="KW-0256">Endoplasmic reticulum</keyword>